<dbReference type="PATRIC" id="fig|866895.3.peg.4126"/>
<proteinExistence type="predicted"/>
<dbReference type="KEGG" id="hhd:HBHAL_5087"/>
<protein>
    <recommendedName>
        <fullName evidence="3">TIGR04540 family protein</fullName>
    </recommendedName>
</protein>
<dbReference type="InterPro" id="IPR030902">
    <property type="entry name" value="CLB_0814_fam"/>
</dbReference>
<organism evidence="1 2">
    <name type="scientific">Halobacillus halophilus (strain ATCC 35676 / DSM 2266 / JCM 20832 / KCTC 3685 / LMG 17431 / NBRC 102448 / NCIMB 2269)</name>
    <name type="common">Sporosarcina halophila</name>
    <dbReference type="NCBI Taxonomy" id="866895"/>
    <lineage>
        <taxon>Bacteria</taxon>
        <taxon>Bacillati</taxon>
        <taxon>Bacillota</taxon>
        <taxon>Bacilli</taxon>
        <taxon>Bacillales</taxon>
        <taxon>Bacillaceae</taxon>
        <taxon>Halobacillus</taxon>
    </lineage>
</organism>
<dbReference type="NCBIfam" id="TIGR04540">
    <property type="entry name" value="CLB_0814_fam"/>
    <property type="match status" value="1"/>
</dbReference>
<evidence type="ECO:0008006" key="3">
    <source>
        <dbReference type="Google" id="ProtNLM"/>
    </source>
</evidence>
<keyword evidence="2" id="KW-1185">Reference proteome</keyword>
<evidence type="ECO:0000313" key="1">
    <source>
        <dbReference type="EMBL" id="CCG47423.1"/>
    </source>
</evidence>
<name>I0JTF1_HALH3</name>
<evidence type="ECO:0000313" key="2">
    <source>
        <dbReference type="Proteomes" id="UP000007397"/>
    </source>
</evidence>
<dbReference type="HOGENOM" id="CLU_178324_0_0_9"/>
<sequence>MSEVDWVGIKLFHKTQRDLASSINNVIDRYWNDEIEEEQMIGLVHNLYKNNDTKFLKDGDFTTVLKQQCGKRRLEVVNKILSNRNK</sequence>
<reference evidence="1 2" key="1">
    <citation type="journal article" date="2013" name="Environ. Microbiol.">
        <title>Chloride and organic osmolytes: a hybrid strategy to cope with elevated salinities by the moderately halophilic, chloride-dependent bacterium Halobacillus halophilus.</title>
        <authorList>
            <person name="Saum S.H."/>
            <person name="Pfeiffer F."/>
            <person name="Palm P."/>
            <person name="Rampp M."/>
            <person name="Schuster S.C."/>
            <person name="Muller V."/>
            <person name="Oesterhelt D."/>
        </authorList>
    </citation>
    <scope>NUCLEOTIDE SEQUENCE [LARGE SCALE GENOMIC DNA]</scope>
    <source>
        <strain evidence="2">ATCC 35676 / DSM 2266 / JCM 20832 / KCTC 3685 / LMG 17431 / NBRC 102448 / NCIMB 2269</strain>
    </source>
</reference>
<dbReference type="STRING" id="866895.HBHAL_5087"/>
<gene>
    <name evidence="1" type="ordered locus">HBHAL_5087</name>
</gene>
<dbReference type="EMBL" id="HE717023">
    <property type="protein sequence ID" value="CCG47423.1"/>
    <property type="molecule type" value="Genomic_DNA"/>
</dbReference>
<dbReference type="RefSeq" id="WP_014645305.1">
    <property type="nucleotide sequence ID" value="NC_017668.1"/>
</dbReference>
<accession>I0JTF1</accession>
<dbReference type="AlphaFoldDB" id="I0JTF1"/>
<dbReference type="eggNOG" id="ENOG50330I5">
    <property type="taxonomic scope" value="Bacteria"/>
</dbReference>
<dbReference type="Proteomes" id="UP000007397">
    <property type="component" value="Chromosome"/>
</dbReference>